<evidence type="ECO:0000313" key="2">
    <source>
        <dbReference type="EMBL" id="MFC4353535.1"/>
    </source>
</evidence>
<evidence type="ECO:0008006" key="4">
    <source>
        <dbReference type="Google" id="ProtNLM"/>
    </source>
</evidence>
<protein>
    <recommendedName>
        <fullName evidence="4">Multidrug ABC transporter ATPase</fullName>
    </recommendedName>
</protein>
<feature type="compositionally biased region" description="Basic and acidic residues" evidence="1">
    <location>
        <begin position="18"/>
        <end position="59"/>
    </location>
</feature>
<dbReference type="RefSeq" id="WP_378139013.1">
    <property type="nucleotide sequence ID" value="NZ_JBHSEF010000008.1"/>
</dbReference>
<reference evidence="3" key="1">
    <citation type="journal article" date="2019" name="Int. J. Syst. Evol. Microbiol.">
        <title>The Global Catalogue of Microorganisms (GCM) 10K type strain sequencing project: providing services to taxonomists for standard genome sequencing and annotation.</title>
        <authorList>
            <consortium name="The Broad Institute Genomics Platform"/>
            <consortium name="The Broad Institute Genome Sequencing Center for Infectious Disease"/>
            <person name="Wu L."/>
            <person name="Ma J."/>
        </authorList>
    </citation>
    <scope>NUCLEOTIDE SEQUENCE [LARGE SCALE GENOMIC DNA]</scope>
    <source>
        <strain evidence="3">CCUG 50353</strain>
    </source>
</reference>
<dbReference type="Proteomes" id="UP001595733">
    <property type="component" value="Unassembled WGS sequence"/>
</dbReference>
<evidence type="ECO:0000313" key="3">
    <source>
        <dbReference type="Proteomes" id="UP001595733"/>
    </source>
</evidence>
<comment type="caution">
    <text evidence="2">The sequence shown here is derived from an EMBL/GenBank/DDBJ whole genome shotgun (WGS) entry which is preliminary data.</text>
</comment>
<gene>
    <name evidence="2" type="ORF">ACFO0S_00480</name>
</gene>
<dbReference type="EMBL" id="JBHSEF010000008">
    <property type="protein sequence ID" value="MFC4353535.1"/>
    <property type="molecule type" value="Genomic_DNA"/>
</dbReference>
<feature type="region of interest" description="Disordered" evidence="1">
    <location>
        <begin position="1"/>
        <end position="59"/>
    </location>
</feature>
<accession>A0ABV8URG5</accession>
<organism evidence="2 3">
    <name type="scientific">Chryseomicrobium palamuruense</name>
    <dbReference type="NCBI Taxonomy" id="682973"/>
    <lineage>
        <taxon>Bacteria</taxon>
        <taxon>Bacillati</taxon>
        <taxon>Bacillota</taxon>
        <taxon>Bacilli</taxon>
        <taxon>Bacillales</taxon>
        <taxon>Caryophanaceae</taxon>
        <taxon>Chryseomicrobium</taxon>
    </lineage>
</organism>
<name>A0ABV8URG5_9BACL</name>
<evidence type="ECO:0000256" key="1">
    <source>
        <dbReference type="SAM" id="MobiDB-lite"/>
    </source>
</evidence>
<sequence length="59" mass="6927">MTKENNSRENGSMASNMEEVKQLGKQMEKLRDERELNQDERVADPSQHDHAPETEKRED</sequence>
<keyword evidence="3" id="KW-1185">Reference proteome</keyword>
<proteinExistence type="predicted"/>